<reference evidence="2 3" key="1">
    <citation type="journal article" date="2023" name="Life. Sci Alliance">
        <title>Evolutionary insights into 3D genome organization and epigenetic landscape of Vigna mungo.</title>
        <authorList>
            <person name="Junaid A."/>
            <person name="Singh B."/>
            <person name="Bhatia S."/>
        </authorList>
    </citation>
    <scope>NUCLEOTIDE SEQUENCE [LARGE SCALE GENOMIC DNA]</scope>
    <source>
        <strain evidence="2">Urdbean</strain>
    </source>
</reference>
<evidence type="ECO:0000256" key="1">
    <source>
        <dbReference type="SAM" id="MobiDB-lite"/>
    </source>
</evidence>
<sequence>MASHEPLSRTNLKVVPPPHHHFTATVTPPKSVAGDHDPSHRTATVSQREPSSLFPKSKATVAAETGIPALTLKTSYREPTSVGTMPSATTQPSHIASEKSPRPMLAPSSMGAVSN</sequence>
<gene>
    <name evidence="2" type="ORF">V8G54_006299</name>
</gene>
<dbReference type="EMBL" id="CP144699">
    <property type="protein sequence ID" value="WVZ18977.1"/>
    <property type="molecule type" value="Genomic_DNA"/>
</dbReference>
<name>A0AAQ3S6A4_VIGMU</name>
<keyword evidence="3" id="KW-1185">Reference proteome</keyword>
<proteinExistence type="predicted"/>
<feature type="compositionally biased region" description="Polar residues" evidence="1">
    <location>
        <begin position="72"/>
        <end position="94"/>
    </location>
</feature>
<evidence type="ECO:0000313" key="2">
    <source>
        <dbReference type="EMBL" id="WVZ18977.1"/>
    </source>
</evidence>
<dbReference type="Proteomes" id="UP001374535">
    <property type="component" value="Chromosome 2"/>
</dbReference>
<feature type="region of interest" description="Disordered" evidence="1">
    <location>
        <begin position="1"/>
        <end position="115"/>
    </location>
</feature>
<dbReference type="AlphaFoldDB" id="A0AAQ3S6A4"/>
<protein>
    <submittedName>
        <fullName evidence="2">Uncharacterized protein</fullName>
    </submittedName>
</protein>
<accession>A0AAQ3S6A4</accession>
<evidence type="ECO:0000313" key="3">
    <source>
        <dbReference type="Proteomes" id="UP001374535"/>
    </source>
</evidence>
<organism evidence="2 3">
    <name type="scientific">Vigna mungo</name>
    <name type="common">Black gram</name>
    <name type="synonym">Phaseolus mungo</name>
    <dbReference type="NCBI Taxonomy" id="3915"/>
    <lineage>
        <taxon>Eukaryota</taxon>
        <taxon>Viridiplantae</taxon>
        <taxon>Streptophyta</taxon>
        <taxon>Embryophyta</taxon>
        <taxon>Tracheophyta</taxon>
        <taxon>Spermatophyta</taxon>
        <taxon>Magnoliopsida</taxon>
        <taxon>eudicotyledons</taxon>
        <taxon>Gunneridae</taxon>
        <taxon>Pentapetalae</taxon>
        <taxon>rosids</taxon>
        <taxon>fabids</taxon>
        <taxon>Fabales</taxon>
        <taxon>Fabaceae</taxon>
        <taxon>Papilionoideae</taxon>
        <taxon>50 kb inversion clade</taxon>
        <taxon>NPAAA clade</taxon>
        <taxon>indigoferoid/millettioid clade</taxon>
        <taxon>Phaseoleae</taxon>
        <taxon>Vigna</taxon>
    </lineage>
</organism>
<feature type="compositionally biased region" description="Polar residues" evidence="1">
    <location>
        <begin position="41"/>
        <end position="50"/>
    </location>
</feature>